<gene>
    <name evidence="2" type="ORF">HHK36_031305</name>
</gene>
<dbReference type="AlphaFoldDB" id="A0A835CZ60"/>
<sequence length="169" mass="19493">MHGCDGSSTGVPLAKWRDDYSKSRATSWIDLPLSSPKGAWSSSFEQFMLCVFIMFKDFIFSYDLEIYILNLLIEFLPLKIDRVTSFGWGFVGNESKRVKNIVFCKFSESHLIHRNAQFPILLIGSTAETLALTFLRGFVLLFRDLFRRRSACDILCFLEEELVAFSFRS</sequence>
<keyword evidence="1" id="KW-0812">Transmembrane</keyword>
<dbReference type="Proteomes" id="UP000655225">
    <property type="component" value="Unassembled WGS sequence"/>
</dbReference>
<evidence type="ECO:0000313" key="3">
    <source>
        <dbReference type="Proteomes" id="UP000655225"/>
    </source>
</evidence>
<organism evidence="2 3">
    <name type="scientific">Tetracentron sinense</name>
    <name type="common">Spur-leaf</name>
    <dbReference type="NCBI Taxonomy" id="13715"/>
    <lineage>
        <taxon>Eukaryota</taxon>
        <taxon>Viridiplantae</taxon>
        <taxon>Streptophyta</taxon>
        <taxon>Embryophyta</taxon>
        <taxon>Tracheophyta</taxon>
        <taxon>Spermatophyta</taxon>
        <taxon>Magnoliopsida</taxon>
        <taxon>Trochodendrales</taxon>
        <taxon>Trochodendraceae</taxon>
        <taxon>Tetracentron</taxon>
    </lineage>
</organism>
<name>A0A835CZ60_TETSI</name>
<evidence type="ECO:0000313" key="2">
    <source>
        <dbReference type="EMBL" id="KAF8377917.1"/>
    </source>
</evidence>
<feature type="transmembrane region" description="Helical" evidence="1">
    <location>
        <begin position="118"/>
        <end position="142"/>
    </location>
</feature>
<keyword evidence="1" id="KW-0472">Membrane</keyword>
<comment type="caution">
    <text evidence="2">The sequence shown here is derived from an EMBL/GenBank/DDBJ whole genome shotgun (WGS) entry which is preliminary data.</text>
</comment>
<keyword evidence="1" id="KW-1133">Transmembrane helix</keyword>
<dbReference type="EMBL" id="JABCRI010000024">
    <property type="protein sequence ID" value="KAF8377917.1"/>
    <property type="molecule type" value="Genomic_DNA"/>
</dbReference>
<reference evidence="2 3" key="1">
    <citation type="submission" date="2020-04" db="EMBL/GenBank/DDBJ databases">
        <title>Plant Genome Project.</title>
        <authorList>
            <person name="Zhang R.-G."/>
        </authorList>
    </citation>
    <scope>NUCLEOTIDE SEQUENCE [LARGE SCALE GENOMIC DNA]</scope>
    <source>
        <strain evidence="2">YNK0</strain>
        <tissue evidence="2">Leaf</tissue>
    </source>
</reference>
<protein>
    <submittedName>
        <fullName evidence="2">Uncharacterized protein</fullName>
    </submittedName>
</protein>
<proteinExistence type="predicted"/>
<accession>A0A835CZ60</accession>
<keyword evidence="3" id="KW-1185">Reference proteome</keyword>
<evidence type="ECO:0000256" key="1">
    <source>
        <dbReference type="SAM" id="Phobius"/>
    </source>
</evidence>